<dbReference type="PANTHER" id="PTHR12788">
    <property type="entry name" value="PROTEIN-TYROSINE SULFOTRANSFERASE 2"/>
    <property type="match status" value="1"/>
</dbReference>
<name>A0ABN6FSV9_9GAMM</name>
<gene>
    <name evidence="2" type="ORF">LYSCAS_00760</name>
</gene>
<dbReference type="RefSeq" id="WP_213435087.1">
    <property type="nucleotide sequence ID" value="NZ_AP024545.1"/>
</dbReference>
<keyword evidence="3" id="KW-1185">Reference proteome</keyword>
<dbReference type="InterPro" id="IPR026634">
    <property type="entry name" value="TPST-like"/>
</dbReference>
<dbReference type="EMBL" id="AP024545">
    <property type="protein sequence ID" value="BCT91052.1"/>
    <property type="molecule type" value="Genomic_DNA"/>
</dbReference>
<dbReference type="Proteomes" id="UP000681317">
    <property type="component" value="Chromosome"/>
</dbReference>
<dbReference type="InterPro" id="IPR011990">
    <property type="entry name" value="TPR-like_helical_dom_sf"/>
</dbReference>
<dbReference type="Gene3D" id="1.25.40.10">
    <property type="entry name" value="Tetratricopeptide repeat domain"/>
    <property type="match status" value="1"/>
</dbReference>
<dbReference type="InterPro" id="IPR027417">
    <property type="entry name" value="P-loop_NTPase"/>
</dbReference>
<protein>
    <recommendedName>
        <fullName evidence="4">Sulfotransferase family protein</fullName>
    </recommendedName>
</protein>
<evidence type="ECO:0000313" key="2">
    <source>
        <dbReference type="EMBL" id="BCT91052.1"/>
    </source>
</evidence>
<dbReference type="SUPFAM" id="SSF48452">
    <property type="entry name" value="TPR-like"/>
    <property type="match status" value="1"/>
</dbReference>
<evidence type="ECO:0000313" key="3">
    <source>
        <dbReference type="Proteomes" id="UP000681317"/>
    </source>
</evidence>
<reference evidence="2 3" key="1">
    <citation type="submission" date="2021-03" db="EMBL/GenBank/DDBJ databases">
        <title>Complete Genome Sequences of Two Lysobacter Strains Isolated from Sea Water (Lysobacter caseinilyticus) and Soil (Lysobacter helvus) in South Korea.</title>
        <authorList>
            <person name="Watanabe Y."/>
            <person name="Arakawa K."/>
        </authorList>
    </citation>
    <scope>NUCLEOTIDE SEQUENCE [LARGE SCALE GENOMIC DNA]</scope>
    <source>
        <strain evidence="2 3">KVB24</strain>
    </source>
</reference>
<dbReference type="Gene3D" id="3.40.50.300">
    <property type="entry name" value="P-loop containing nucleotide triphosphate hydrolases"/>
    <property type="match status" value="1"/>
</dbReference>
<accession>A0ABN6FSV9</accession>
<evidence type="ECO:0000256" key="1">
    <source>
        <dbReference type="ARBA" id="ARBA00022679"/>
    </source>
</evidence>
<sequence>MQTPALDTWQTAERLLGERRQDDARAAYLTLVDDPDFAVLANLRLSLLASGEGRYRDAIAHALAAGVAHTDDADVIEMVCKRLLTLGETEPAVIAAGRPEMLEAQRPAALAQLGKVMTDYMQPDMALRLLDAARKLGWDSPAIRYLIGLAEMHRGDDVEAQAAFDAALAADPDFARAARSLSKLHTQTRDDNHVDALRASLARLGDAHADAPMLYYALFKELDDLGDAEAAWQALDTGMRLRRAQVQYDTATDTALFEHLQSLKITPGEHHDSEGATPIFIVGLPRSGTTLLERILGGHARLRDAGELRDFVFQMRWMCDFAGGPNLDLALAKRAESITDWAQLGERYLAHTRWRARRPDGTHAAYYTDKLPPNFLNLGYIARALPSAKIVHMVRDPMDTCFSNLKELFAAAYPHSYDQLEMADYYKRYRQLMAHWTAQLPGRIHTVRYSELVSEPEGTTRELLDYIGLPWQTGLTDIAKRAGTVATASAMQVREGIHAKTLGQWRRYEEQLAPMKERLGSYAYSARS</sequence>
<dbReference type="PANTHER" id="PTHR12788:SF10">
    <property type="entry name" value="PROTEIN-TYROSINE SULFOTRANSFERASE"/>
    <property type="match status" value="1"/>
</dbReference>
<evidence type="ECO:0008006" key="4">
    <source>
        <dbReference type="Google" id="ProtNLM"/>
    </source>
</evidence>
<organism evidence="2 3">
    <name type="scientific">Noviluteimonas caseinilytica</name>
    <dbReference type="NCBI Taxonomy" id="2675101"/>
    <lineage>
        <taxon>Bacteria</taxon>
        <taxon>Pseudomonadati</taxon>
        <taxon>Pseudomonadota</taxon>
        <taxon>Gammaproteobacteria</taxon>
        <taxon>Lysobacterales</taxon>
        <taxon>Lysobacteraceae</taxon>
        <taxon>Noviluteimonas</taxon>
    </lineage>
</organism>
<dbReference type="SUPFAM" id="SSF52540">
    <property type="entry name" value="P-loop containing nucleoside triphosphate hydrolases"/>
    <property type="match status" value="1"/>
</dbReference>
<dbReference type="Pfam" id="PF13469">
    <property type="entry name" value="Sulfotransfer_3"/>
    <property type="match status" value="1"/>
</dbReference>
<keyword evidence="1" id="KW-0808">Transferase</keyword>
<proteinExistence type="predicted"/>